<feature type="compositionally biased region" description="Low complexity" evidence="2">
    <location>
        <begin position="763"/>
        <end position="777"/>
    </location>
</feature>
<sequence>MASLALLLAGLGSASAAQAGLGSIHVLSADGEAFSAEIPVVNEDIQDFAQVNLADRNNYPLLSAYSGSAPTLRFSLVRGSDGHLQKVLVKGPSSFGEPLLRFAVEVGWPDGRLVREFEVDYKRDGPRRKAPPPANDDSKHHAATPDQGSRLDGAGLGDIRVNSRLGEPLMAELPLLGGVFDKAEQLQVAIYADTSQSSQVKELLRQVSSISYQHERSADGRRMLTLASSVPITLPQLAFRIEVAAGSVKAQKSYVLALEGAGAAGAQAKAADHAPQAAESAKSYKVVKGDTLSAIASRMHGHAKGEDVAARLLKDNPDAFIRGDANRLLAGADLRYPAEWKMRDLARKDASEQAQPPASPGAMAKLLDQGRQADQAGKGVSTEAKSMAKPEASAARPAAIARPASSPAVLAAEQKMRDRLHFQEQALKETEERTRALEEKIRALQQGKAKAAASMPMAAQASAAAQAAKHEASVKPAMPSAQHKSAAASAAAMAPAKSAAAKPQPVVKAVSSMPKAADAATQPMPHPAPAPAPTPAPVNAPAPTTPSHPLTPKPATESVVDDTLSVLGDRDAQIKLGGAAAALGLVALLLIRRKRQGKQEEDAGEASAGGNSRLALGPLAGLMSSLKKDDGADLGAVDVMAEAEVYLAYDRSDQAVAVLRAGLEKEPMRQDLRFKLLEVLASKPDKDAFLQEAMSAKDMFNPDSTMWQRICELGRNTVPGHALFGMAAEPAAAVKPQAETAPAAVPRAPAVAPEPSTPPPQAAAPAPAAKPAATAAKPTPPIATPDVDMEKMELAKLYMEMGDKETAETLMREAQHGR</sequence>
<dbReference type="OrthoDB" id="5298707at2"/>
<feature type="region of interest" description="Disordered" evidence="2">
    <location>
        <begin position="738"/>
        <end position="787"/>
    </location>
</feature>
<protein>
    <recommendedName>
        <fullName evidence="4">LysM domain-containing protein</fullName>
    </recommendedName>
</protein>
<evidence type="ECO:0000313" key="6">
    <source>
        <dbReference type="Proteomes" id="UP000239469"/>
    </source>
</evidence>
<evidence type="ECO:0000256" key="2">
    <source>
        <dbReference type="SAM" id="MobiDB-lite"/>
    </source>
</evidence>
<dbReference type="InterPro" id="IPR057840">
    <property type="entry name" value="FimV_N"/>
</dbReference>
<dbReference type="PROSITE" id="PS51782">
    <property type="entry name" value="LYSM"/>
    <property type="match status" value="1"/>
</dbReference>
<dbReference type="InterPro" id="IPR036779">
    <property type="entry name" value="LysM_dom_sf"/>
</dbReference>
<name>A0A2S9X3N1_9NEIS</name>
<dbReference type="Pfam" id="PF25800">
    <property type="entry name" value="FimV_N"/>
    <property type="match status" value="2"/>
</dbReference>
<feature type="signal peptide" evidence="3">
    <location>
        <begin position="1"/>
        <end position="19"/>
    </location>
</feature>
<feature type="region of interest" description="Disordered" evidence="2">
    <location>
        <begin position="370"/>
        <end position="409"/>
    </location>
</feature>
<keyword evidence="1" id="KW-0175">Coiled coil</keyword>
<feature type="coiled-coil region" evidence="1">
    <location>
        <begin position="413"/>
        <end position="447"/>
    </location>
</feature>
<dbReference type="InterPro" id="IPR018392">
    <property type="entry name" value="LysM"/>
</dbReference>
<evidence type="ECO:0000256" key="3">
    <source>
        <dbReference type="SAM" id="SignalP"/>
    </source>
</evidence>
<reference evidence="5 6" key="1">
    <citation type="submission" date="2017-01" db="EMBL/GenBank/DDBJ databases">
        <title>New insights into the genetic diversity of Chromobacterium isolated from tropical freshwater lake.</title>
        <authorList>
            <person name="Santos A.B."/>
            <person name="Nascimento A.M."/>
            <person name="Da Silva P.C."/>
        </authorList>
    </citation>
    <scope>NUCLEOTIDE SEQUENCE [LARGE SCALE GENOMIC DNA]</scope>
    <source>
        <strain evidence="5 6">56AF</strain>
    </source>
</reference>
<accession>A0A2S9X3N1</accession>
<dbReference type="Gene3D" id="3.10.350.10">
    <property type="entry name" value="LysM domain"/>
    <property type="match status" value="1"/>
</dbReference>
<comment type="caution">
    <text evidence="5">The sequence shown here is derived from an EMBL/GenBank/DDBJ whole genome shotgun (WGS) entry which is preliminary data.</text>
</comment>
<feature type="chain" id="PRO_5015702458" description="LysM domain-containing protein" evidence="3">
    <location>
        <begin position="20"/>
        <end position="818"/>
    </location>
</feature>
<feature type="compositionally biased region" description="Pro residues" evidence="2">
    <location>
        <begin position="524"/>
        <end position="552"/>
    </location>
</feature>
<feature type="compositionally biased region" description="Low complexity" evidence="2">
    <location>
        <begin position="392"/>
        <end position="408"/>
    </location>
</feature>
<keyword evidence="3" id="KW-0732">Signal</keyword>
<feature type="region of interest" description="Disordered" evidence="2">
    <location>
        <begin position="510"/>
        <end position="557"/>
    </location>
</feature>
<evidence type="ECO:0000256" key="1">
    <source>
        <dbReference type="SAM" id="Coils"/>
    </source>
</evidence>
<dbReference type="EMBL" id="MTBD01000026">
    <property type="protein sequence ID" value="PRP70286.1"/>
    <property type="molecule type" value="Genomic_DNA"/>
</dbReference>
<organism evidence="5 6">
    <name type="scientific">Chromobacterium amazonense</name>
    <dbReference type="NCBI Taxonomy" id="1382803"/>
    <lineage>
        <taxon>Bacteria</taxon>
        <taxon>Pseudomonadati</taxon>
        <taxon>Pseudomonadota</taxon>
        <taxon>Betaproteobacteria</taxon>
        <taxon>Neisseriales</taxon>
        <taxon>Chromobacteriaceae</taxon>
        <taxon>Chromobacterium</taxon>
    </lineage>
</organism>
<dbReference type="Proteomes" id="UP000239469">
    <property type="component" value="Unassembled WGS sequence"/>
</dbReference>
<gene>
    <name evidence="5" type="ORF">BUE93_11525</name>
</gene>
<proteinExistence type="predicted"/>
<dbReference type="CDD" id="cd00118">
    <property type="entry name" value="LysM"/>
    <property type="match status" value="1"/>
</dbReference>
<evidence type="ECO:0000259" key="4">
    <source>
        <dbReference type="PROSITE" id="PS51782"/>
    </source>
</evidence>
<dbReference type="AlphaFoldDB" id="A0A2S9X3N1"/>
<dbReference type="RefSeq" id="WP_106076933.1">
    <property type="nucleotide sequence ID" value="NZ_MTBD01000026.1"/>
</dbReference>
<feature type="compositionally biased region" description="Low complexity" evidence="2">
    <location>
        <begin position="738"/>
        <end position="754"/>
    </location>
</feature>
<feature type="domain" description="LysM" evidence="4">
    <location>
        <begin position="282"/>
        <end position="336"/>
    </location>
</feature>
<evidence type="ECO:0000313" key="5">
    <source>
        <dbReference type="EMBL" id="PRP70286.1"/>
    </source>
</evidence>
<feature type="region of interest" description="Disordered" evidence="2">
    <location>
        <begin position="123"/>
        <end position="155"/>
    </location>
</feature>